<dbReference type="PANTHER" id="PTHR23305:SF11">
    <property type="entry name" value="OBG-LIKE ATPASE 1"/>
    <property type="match status" value="1"/>
</dbReference>
<dbReference type="PANTHER" id="PTHR23305">
    <property type="entry name" value="OBG GTPASE FAMILY"/>
    <property type="match status" value="1"/>
</dbReference>
<comment type="subcellular location">
    <subcellularLocation>
        <location evidence="2">Cytoplasm</location>
        <location evidence="2">Cytosol</location>
    </subcellularLocation>
</comment>
<feature type="domain" description="OBG-type G" evidence="10">
    <location>
        <begin position="22"/>
        <end position="286"/>
    </location>
</feature>
<dbReference type="PROSITE" id="PS51710">
    <property type="entry name" value="G_OBG"/>
    <property type="match status" value="1"/>
</dbReference>
<dbReference type="InterPro" id="IPR041706">
    <property type="entry name" value="YchF_N"/>
</dbReference>
<accession>K3W731</accession>
<dbReference type="Gene3D" id="1.10.150.300">
    <property type="entry name" value="TGS-like domain"/>
    <property type="match status" value="1"/>
</dbReference>
<evidence type="ECO:0000259" key="10">
    <source>
        <dbReference type="PROSITE" id="PS51710"/>
    </source>
</evidence>
<comment type="similarity">
    <text evidence="9">Belongs to the TRAFAC class OBG-HflX-like GTPase superfamily. OBG GTPase family. YchF/OLA1 subfamily.</text>
</comment>
<dbReference type="Proteomes" id="UP000019132">
    <property type="component" value="Unassembled WGS sequence"/>
</dbReference>
<comment type="subunit">
    <text evidence="9">Monomer.</text>
</comment>
<dbReference type="InterPro" id="IPR012676">
    <property type="entry name" value="TGS-like"/>
</dbReference>
<comment type="function">
    <text evidence="9">Hydrolyzes ATP, and can also hydrolyze GTP with lower efficiency. Has lower affinity for GTP.</text>
</comment>
<dbReference type="Pfam" id="PF06071">
    <property type="entry name" value="YchF-GTPase_C"/>
    <property type="match status" value="1"/>
</dbReference>
<reference evidence="12" key="3">
    <citation type="submission" date="2015-02" db="UniProtKB">
        <authorList>
            <consortium name="EnsemblProtists"/>
        </authorList>
    </citation>
    <scope>IDENTIFICATION</scope>
    <source>
        <strain evidence="12">DAOM BR144</strain>
    </source>
</reference>
<proteinExistence type="inferred from homology"/>
<dbReference type="eggNOG" id="KOG1491">
    <property type="taxonomic scope" value="Eukaryota"/>
</dbReference>
<sequence>MPPKKKEEAPKRVYLGRPGNNVKIGIVGVPNVGKSTFFNCLSKLNIPAENFPFCTIEPNEAVVPLPDQRFNWLVKQYNAIIEMSLTHVPPVIAITDIAGLVKGAAEGAGLGNAFLSHIQAVDAIYHMVRAFDSPDVTHVEGNVDPVRDIEIIQQELRLKDIDRVTKLVDGMRKNVERGVGGKEKKLEYEALVRVKEWLESGKDVSFGQWSAFEVDILNPLQLLTAKPVVFLINVSKKDYLRKSNKYLPKIAEFVKARGGEEPVIPLSCEFELEMLDLEESGELEAYQKENPTHKSILNRVLKTGYQALGLIHFFTCGKEVRSWTIRKGRLAPQAAGVIHSDMEKGFIKAEVQAFADVKELGSEEAVKKAGKLKLQGKNYEVQDGDIIFFKFNN</sequence>
<protein>
    <recommendedName>
        <fullName evidence="9">Obg-like ATPase 1</fullName>
    </recommendedName>
</protein>
<evidence type="ECO:0000256" key="1">
    <source>
        <dbReference type="ARBA" id="ARBA00001946"/>
    </source>
</evidence>
<dbReference type="GO" id="GO:0005829">
    <property type="term" value="C:cytosol"/>
    <property type="evidence" value="ECO:0007669"/>
    <property type="project" value="UniProtKB-SubCell"/>
</dbReference>
<keyword evidence="3 9" id="KW-0963">Cytoplasm</keyword>
<dbReference type="InterPro" id="IPR027417">
    <property type="entry name" value="P-loop_NTPase"/>
</dbReference>
<evidence type="ECO:0000256" key="2">
    <source>
        <dbReference type="ARBA" id="ARBA00004514"/>
    </source>
</evidence>
<reference evidence="13" key="1">
    <citation type="journal article" date="2010" name="Genome Biol.">
        <title>Genome sequence of the necrotrophic plant pathogen Pythium ultimum reveals original pathogenicity mechanisms and effector repertoire.</title>
        <authorList>
            <person name="Levesque C.A."/>
            <person name="Brouwer H."/>
            <person name="Cano L."/>
            <person name="Hamilton J.P."/>
            <person name="Holt C."/>
            <person name="Huitema E."/>
            <person name="Raffaele S."/>
            <person name="Robideau G.P."/>
            <person name="Thines M."/>
            <person name="Win J."/>
            <person name="Zerillo M.M."/>
            <person name="Beakes G.W."/>
            <person name="Boore J.L."/>
            <person name="Busam D."/>
            <person name="Dumas B."/>
            <person name="Ferriera S."/>
            <person name="Fuerstenberg S.I."/>
            <person name="Gachon C.M."/>
            <person name="Gaulin E."/>
            <person name="Govers F."/>
            <person name="Grenville-Briggs L."/>
            <person name="Horner N."/>
            <person name="Hostetler J."/>
            <person name="Jiang R.H."/>
            <person name="Johnson J."/>
            <person name="Krajaejun T."/>
            <person name="Lin H."/>
            <person name="Meijer H.J."/>
            <person name="Moore B."/>
            <person name="Morris P."/>
            <person name="Phuntmart V."/>
            <person name="Puiu D."/>
            <person name="Shetty J."/>
            <person name="Stajich J.E."/>
            <person name="Tripathy S."/>
            <person name="Wawra S."/>
            <person name="van West P."/>
            <person name="Whitty B.R."/>
            <person name="Coutinho P.M."/>
            <person name="Henrissat B."/>
            <person name="Martin F."/>
            <person name="Thomas P.D."/>
            <person name="Tyler B.M."/>
            <person name="De Vries R.P."/>
            <person name="Kamoun S."/>
            <person name="Yandell M."/>
            <person name="Tisserat N."/>
            <person name="Buell C.R."/>
        </authorList>
    </citation>
    <scope>NUCLEOTIDE SEQUENCE</scope>
    <source>
        <strain evidence="13">DAOM:BR144</strain>
    </source>
</reference>
<dbReference type="SUPFAM" id="SSF81271">
    <property type="entry name" value="TGS-like"/>
    <property type="match status" value="1"/>
</dbReference>
<evidence type="ECO:0000313" key="12">
    <source>
        <dbReference type="EnsemblProtists" id="PYU1_T000772"/>
    </source>
</evidence>
<dbReference type="InParanoid" id="K3W731"/>
<dbReference type="GO" id="GO:0006950">
    <property type="term" value="P:response to stress"/>
    <property type="evidence" value="ECO:0007669"/>
    <property type="project" value="UniProtKB-ARBA"/>
</dbReference>
<dbReference type="GO" id="GO:0043023">
    <property type="term" value="F:ribosomal large subunit binding"/>
    <property type="evidence" value="ECO:0007669"/>
    <property type="project" value="UniProtKB-UniRule"/>
</dbReference>
<dbReference type="InterPro" id="IPR004095">
    <property type="entry name" value="TGS"/>
</dbReference>
<dbReference type="CDD" id="cd04867">
    <property type="entry name" value="TGS_YchF_OLA1"/>
    <property type="match status" value="1"/>
</dbReference>
<dbReference type="GO" id="GO:0046872">
    <property type="term" value="F:metal ion binding"/>
    <property type="evidence" value="ECO:0007669"/>
    <property type="project" value="UniProtKB-KW"/>
</dbReference>
<dbReference type="Pfam" id="PF01926">
    <property type="entry name" value="MMR_HSR1"/>
    <property type="match status" value="1"/>
</dbReference>
<dbReference type="NCBIfam" id="TIGR00092">
    <property type="entry name" value="redox-regulated ATPase YchF"/>
    <property type="match status" value="1"/>
</dbReference>
<evidence type="ECO:0000256" key="9">
    <source>
        <dbReference type="HAMAP-Rule" id="MF_03167"/>
    </source>
</evidence>
<dbReference type="EnsemblProtists" id="PYU1_T000772">
    <property type="protein sequence ID" value="PYU1_T000772"/>
    <property type="gene ID" value="PYU1_G000772"/>
</dbReference>
<organism evidence="12 13">
    <name type="scientific">Globisporangium ultimum (strain ATCC 200006 / CBS 805.95 / DAOM BR144)</name>
    <name type="common">Pythium ultimum</name>
    <dbReference type="NCBI Taxonomy" id="431595"/>
    <lineage>
        <taxon>Eukaryota</taxon>
        <taxon>Sar</taxon>
        <taxon>Stramenopiles</taxon>
        <taxon>Oomycota</taxon>
        <taxon>Peronosporomycetes</taxon>
        <taxon>Pythiales</taxon>
        <taxon>Pythiaceae</taxon>
        <taxon>Globisporangium</taxon>
    </lineage>
</organism>
<dbReference type="Gene3D" id="3.10.20.30">
    <property type="match status" value="1"/>
</dbReference>
<evidence type="ECO:0000256" key="4">
    <source>
        <dbReference type="ARBA" id="ARBA00022723"/>
    </source>
</evidence>
<dbReference type="EMBL" id="GL376620">
    <property type="status" value="NOT_ANNOTATED_CDS"/>
    <property type="molecule type" value="Genomic_DNA"/>
</dbReference>
<evidence type="ECO:0000256" key="5">
    <source>
        <dbReference type="ARBA" id="ARBA00022741"/>
    </source>
</evidence>
<dbReference type="PRINTS" id="PR00326">
    <property type="entry name" value="GTP1OBG"/>
</dbReference>
<dbReference type="HOGENOM" id="CLU_018395_1_0_1"/>
<dbReference type="InterPro" id="IPR004396">
    <property type="entry name" value="ATPase_YchF/OLA1"/>
</dbReference>
<keyword evidence="13" id="KW-1185">Reference proteome</keyword>
<comment type="cofactor">
    <cofactor evidence="1">
        <name>Mg(2+)</name>
        <dbReference type="ChEBI" id="CHEBI:18420"/>
    </cofactor>
</comment>
<dbReference type="FunCoup" id="K3W731">
    <property type="interactions" value="381"/>
</dbReference>
<dbReference type="AlphaFoldDB" id="K3W731"/>
<dbReference type="Gene3D" id="3.40.50.300">
    <property type="entry name" value="P-loop containing nucleotide triphosphate hydrolases"/>
    <property type="match status" value="1"/>
</dbReference>
<dbReference type="HAMAP" id="MF_00944">
    <property type="entry name" value="YchF_OLA1_ATPase"/>
    <property type="match status" value="1"/>
</dbReference>
<evidence type="ECO:0000259" key="11">
    <source>
        <dbReference type="PROSITE" id="PS51880"/>
    </source>
</evidence>
<dbReference type="GO" id="GO:0016887">
    <property type="term" value="F:ATP hydrolysis activity"/>
    <property type="evidence" value="ECO:0007669"/>
    <property type="project" value="UniProtKB-UniRule"/>
</dbReference>
<evidence type="ECO:0000313" key="13">
    <source>
        <dbReference type="Proteomes" id="UP000019132"/>
    </source>
</evidence>
<reference evidence="13" key="2">
    <citation type="submission" date="2010-04" db="EMBL/GenBank/DDBJ databases">
        <authorList>
            <person name="Buell R."/>
            <person name="Hamilton J."/>
            <person name="Hostetler J."/>
        </authorList>
    </citation>
    <scope>NUCLEOTIDE SEQUENCE [LARGE SCALE GENOMIC DNA]</scope>
    <source>
        <strain evidence="13">DAOM:BR144</strain>
    </source>
</reference>
<dbReference type="STRING" id="431595.K3W731"/>
<feature type="binding site" evidence="9">
    <location>
        <begin position="31"/>
        <end position="36"/>
    </location>
    <ligand>
        <name>ATP</name>
        <dbReference type="ChEBI" id="CHEBI:30616"/>
    </ligand>
</feature>
<dbReference type="InterPro" id="IPR013029">
    <property type="entry name" value="YchF_C"/>
</dbReference>
<dbReference type="GO" id="GO:0005525">
    <property type="term" value="F:GTP binding"/>
    <property type="evidence" value="ECO:0007669"/>
    <property type="project" value="InterPro"/>
</dbReference>
<evidence type="ECO:0000256" key="8">
    <source>
        <dbReference type="ARBA" id="ARBA00022842"/>
    </source>
</evidence>
<dbReference type="GO" id="GO:0005524">
    <property type="term" value="F:ATP binding"/>
    <property type="evidence" value="ECO:0007669"/>
    <property type="project" value="UniProtKB-UniRule"/>
</dbReference>
<evidence type="ECO:0000256" key="7">
    <source>
        <dbReference type="ARBA" id="ARBA00022840"/>
    </source>
</evidence>
<dbReference type="InterPro" id="IPR012675">
    <property type="entry name" value="Beta-grasp_dom_sf"/>
</dbReference>
<keyword evidence="5 9" id="KW-0547">Nucleotide-binding</keyword>
<dbReference type="VEuPathDB" id="FungiDB:PYU1_G000772"/>
<name>K3W731_GLOUD</name>
<keyword evidence="6 9" id="KW-0378">Hydrolase</keyword>
<dbReference type="PIRSF" id="PIRSF006641">
    <property type="entry name" value="CHP00092"/>
    <property type="match status" value="1"/>
</dbReference>
<feature type="binding site" evidence="9">
    <location>
        <position position="234"/>
    </location>
    <ligand>
        <name>ATP</name>
        <dbReference type="ChEBI" id="CHEBI:30616"/>
    </ligand>
</feature>
<dbReference type="FunFam" id="1.10.150.300:FF:000003">
    <property type="entry name" value="Obg-like ATPase 1"/>
    <property type="match status" value="1"/>
</dbReference>
<dbReference type="SUPFAM" id="SSF52540">
    <property type="entry name" value="P-loop containing nucleoside triphosphate hydrolases"/>
    <property type="match status" value="1"/>
</dbReference>
<dbReference type="CDD" id="cd01900">
    <property type="entry name" value="YchF"/>
    <property type="match status" value="1"/>
</dbReference>
<evidence type="ECO:0000256" key="3">
    <source>
        <dbReference type="ARBA" id="ARBA00022490"/>
    </source>
</evidence>
<keyword evidence="8" id="KW-0460">Magnesium</keyword>
<evidence type="ECO:0000256" key="6">
    <source>
        <dbReference type="ARBA" id="ARBA00022801"/>
    </source>
</evidence>
<keyword evidence="4" id="KW-0479">Metal-binding</keyword>
<dbReference type="InterPro" id="IPR023192">
    <property type="entry name" value="TGS-like_dom_sf"/>
</dbReference>
<keyword evidence="7 9" id="KW-0067">ATP-binding</keyword>
<dbReference type="InterPro" id="IPR006073">
    <property type="entry name" value="GTP-bd"/>
</dbReference>
<dbReference type="InterPro" id="IPR031167">
    <property type="entry name" value="G_OBG"/>
</dbReference>
<dbReference type="FunFam" id="3.10.20.30:FF:000001">
    <property type="entry name" value="Ribosome-binding ATPase YchF"/>
    <property type="match status" value="1"/>
</dbReference>
<dbReference type="OMA" id="CRLYKPK"/>
<dbReference type="PROSITE" id="PS51880">
    <property type="entry name" value="TGS"/>
    <property type="match status" value="1"/>
</dbReference>
<feature type="domain" description="TGS" evidence="11">
    <location>
        <begin position="309"/>
        <end position="391"/>
    </location>
</feature>